<dbReference type="SMART" id="SM00225">
    <property type="entry name" value="BTB"/>
    <property type="match status" value="1"/>
</dbReference>
<keyword evidence="3" id="KW-1185">Reference proteome</keyword>
<dbReference type="PANTHER" id="PTHR47843">
    <property type="entry name" value="BTB DOMAIN-CONTAINING PROTEIN-RELATED"/>
    <property type="match status" value="1"/>
</dbReference>
<evidence type="ECO:0000313" key="3">
    <source>
        <dbReference type="Proteomes" id="UP001562357"/>
    </source>
</evidence>
<evidence type="ECO:0000313" key="2">
    <source>
        <dbReference type="EMBL" id="GAB0133264.1"/>
    </source>
</evidence>
<dbReference type="SUPFAM" id="SSF54695">
    <property type="entry name" value="POZ domain"/>
    <property type="match status" value="1"/>
</dbReference>
<organism evidence="2 3">
    <name type="scientific">Epichloe bromicola</name>
    <dbReference type="NCBI Taxonomy" id="79588"/>
    <lineage>
        <taxon>Eukaryota</taxon>
        <taxon>Fungi</taxon>
        <taxon>Dikarya</taxon>
        <taxon>Ascomycota</taxon>
        <taxon>Pezizomycotina</taxon>
        <taxon>Sordariomycetes</taxon>
        <taxon>Hypocreomycetidae</taxon>
        <taxon>Hypocreales</taxon>
        <taxon>Clavicipitaceae</taxon>
        <taxon>Epichloe</taxon>
    </lineage>
</organism>
<accession>A0ABQ0CIJ4</accession>
<evidence type="ECO:0000259" key="1">
    <source>
        <dbReference type="PROSITE" id="PS50097"/>
    </source>
</evidence>
<dbReference type="PANTHER" id="PTHR47843:SF5">
    <property type="entry name" value="BTB_POZ DOMAIN PROTEIN"/>
    <property type="match status" value="1"/>
</dbReference>
<dbReference type="InterPro" id="IPR011333">
    <property type="entry name" value="SKP1/BTB/POZ_sf"/>
</dbReference>
<sequence>MPEKDMDVFQQSGLHRALVRARKEGAFIDYELECEGTKIPVHKSVICSQSKVFMAACTGPFKESEGTYHVKDFSLIQVQCMIDFLYTGTYAVPKPPKPNDKWGTDDPVLHAVMFAMGDKYLINDLKNCAKSFYRSSLYHHATDVESFLQSVREIYTRTTDELQHGRELRRAAIKAGLQKFGTAMVSEACKSLCDDVLRECPAFGTDILAPLMKKTEDERLGRRCHFCGIAHPPEDYMTPLPCSGSRDSGEFGSPKTNYAMRFN</sequence>
<protein>
    <submittedName>
        <fullName evidence="2">Chitin synthase, class 7</fullName>
    </submittedName>
</protein>
<dbReference type="PROSITE" id="PS50097">
    <property type="entry name" value="BTB"/>
    <property type="match status" value="1"/>
</dbReference>
<dbReference type="InterPro" id="IPR000210">
    <property type="entry name" value="BTB/POZ_dom"/>
</dbReference>
<proteinExistence type="predicted"/>
<gene>
    <name evidence="2" type="primary">g1676</name>
    <name evidence="2" type="ORF">EsDP_00001676</name>
</gene>
<comment type="caution">
    <text evidence="2">The sequence shown here is derived from an EMBL/GenBank/DDBJ whole genome shotgun (WGS) entry which is preliminary data.</text>
</comment>
<dbReference type="CDD" id="cd18186">
    <property type="entry name" value="BTB_POZ_ZBTB_KLHL-like"/>
    <property type="match status" value="1"/>
</dbReference>
<name>A0ABQ0CIJ4_9HYPO</name>
<dbReference type="Gene3D" id="3.30.710.10">
    <property type="entry name" value="Potassium Channel Kv1.1, Chain A"/>
    <property type="match status" value="1"/>
</dbReference>
<dbReference type="Proteomes" id="UP001562357">
    <property type="component" value="Unassembled WGS sequence"/>
</dbReference>
<dbReference type="EMBL" id="BAAFGZ010000039">
    <property type="protein sequence ID" value="GAB0133264.1"/>
    <property type="molecule type" value="Genomic_DNA"/>
</dbReference>
<dbReference type="Pfam" id="PF00651">
    <property type="entry name" value="BTB"/>
    <property type="match status" value="1"/>
</dbReference>
<feature type="domain" description="BTB" evidence="1">
    <location>
        <begin position="28"/>
        <end position="94"/>
    </location>
</feature>
<reference evidence="3" key="1">
    <citation type="submission" date="2024-06" db="EMBL/GenBank/DDBJ databases">
        <title>Draft Genome Sequences of Epichloe bromicola Strains Isolated from Elymus ciliaris.</title>
        <authorList>
            <consortium name="Epichloe bromicola genome sequencing consortium"/>
            <person name="Miura A."/>
            <person name="Imano S."/>
            <person name="Ashida A."/>
            <person name="Sato I."/>
            <person name="Chiba S."/>
            <person name="Tanaka A."/>
            <person name="Camagna M."/>
            <person name="Takemoto D."/>
        </authorList>
    </citation>
    <scope>NUCLEOTIDE SEQUENCE [LARGE SCALE GENOMIC DNA]</scope>
    <source>
        <strain evidence="3">DP</strain>
    </source>
</reference>